<proteinExistence type="predicted"/>
<dbReference type="EMBL" id="SJPH01000010">
    <property type="protein sequence ID" value="TWT40821.1"/>
    <property type="molecule type" value="Genomic_DNA"/>
</dbReference>
<dbReference type="OrthoDB" id="9793805at2"/>
<dbReference type="Gene3D" id="3.40.50.2000">
    <property type="entry name" value="Glycogen Phosphorylase B"/>
    <property type="match status" value="1"/>
</dbReference>
<evidence type="ECO:0000313" key="2">
    <source>
        <dbReference type="Proteomes" id="UP000318995"/>
    </source>
</evidence>
<evidence type="ECO:0008006" key="3">
    <source>
        <dbReference type="Google" id="ProtNLM"/>
    </source>
</evidence>
<accession>A0A5C5VSW4</accession>
<sequence>MPTIFYSVMGEGRGHAARARAMVERLRDRHRVVLFSSADGYEFLESVFGNDPEIDLHAVPGLVFHYTEGKLDQAKTIREGAAFWLNANRSAQDLLPLFRSELPALAICDFEPLLPRAARRAGVPLVSLDHQHFMSTYDLTSLPARLQRWAWRMSWATWAFGINAQTTVVSAFYQPPLRRGYEHVVQVSTLLRDAVRHRTPTFEGPLLSYLRRATPPRVIETLAALPRPVRIYGLGERPPQGAATFHAIDETTFVDDLASCEALISAAGNQLLGEALHLGKPILALPERNHHEQCINACFLEQLGGGEWSHIESVTSAAINGFLERIPAHRERIQTDARSYDGLPKAVEAVEQALANATRRS</sequence>
<dbReference type="Pfam" id="PF13528">
    <property type="entry name" value="Glyco_trans_1_3"/>
    <property type="match status" value="1"/>
</dbReference>
<evidence type="ECO:0000313" key="1">
    <source>
        <dbReference type="EMBL" id="TWT40821.1"/>
    </source>
</evidence>
<comment type="caution">
    <text evidence="1">The sequence shown here is derived from an EMBL/GenBank/DDBJ whole genome shotgun (WGS) entry which is preliminary data.</text>
</comment>
<name>A0A5C5VSW4_9BACT</name>
<gene>
    <name evidence="1" type="ORF">Pla111_32390</name>
</gene>
<reference evidence="1 2" key="1">
    <citation type="submission" date="2019-02" db="EMBL/GenBank/DDBJ databases">
        <title>Deep-cultivation of Planctomycetes and their phenomic and genomic characterization uncovers novel biology.</title>
        <authorList>
            <person name="Wiegand S."/>
            <person name="Jogler M."/>
            <person name="Boedeker C."/>
            <person name="Pinto D."/>
            <person name="Vollmers J."/>
            <person name="Rivas-Marin E."/>
            <person name="Kohn T."/>
            <person name="Peeters S.H."/>
            <person name="Heuer A."/>
            <person name="Rast P."/>
            <person name="Oberbeckmann S."/>
            <person name="Bunk B."/>
            <person name="Jeske O."/>
            <person name="Meyerdierks A."/>
            <person name="Storesund J.E."/>
            <person name="Kallscheuer N."/>
            <person name="Luecker S."/>
            <person name="Lage O.M."/>
            <person name="Pohl T."/>
            <person name="Merkel B.J."/>
            <person name="Hornburger P."/>
            <person name="Mueller R.-W."/>
            <person name="Bruemmer F."/>
            <person name="Labrenz M."/>
            <person name="Spormann A.M."/>
            <person name="Op Den Camp H."/>
            <person name="Overmann J."/>
            <person name="Amann R."/>
            <person name="Jetten M.S.M."/>
            <person name="Mascher T."/>
            <person name="Medema M.H."/>
            <person name="Devos D.P."/>
            <person name="Kaster A.-K."/>
            <person name="Ovreas L."/>
            <person name="Rohde M."/>
            <person name="Galperin M.Y."/>
            <person name="Jogler C."/>
        </authorList>
    </citation>
    <scope>NUCLEOTIDE SEQUENCE [LARGE SCALE GENOMIC DNA]</scope>
    <source>
        <strain evidence="1 2">Pla111</strain>
    </source>
</reference>
<dbReference type="Proteomes" id="UP000318995">
    <property type="component" value="Unassembled WGS sequence"/>
</dbReference>
<dbReference type="RefSeq" id="WP_146575428.1">
    <property type="nucleotide sequence ID" value="NZ_SJPH01000010.1"/>
</dbReference>
<dbReference type="PANTHER" id="PTHR21015:SF22">
    <property type="entry name" value="GLYCOSYLTRANSFERASE"/>
    <property type="match status" value="1"/>
</dbReference>
<dbReference type="SUPFAM" id="SSF53756">
    <property type="entry name" value="UDP-Glycosyltransferase/glycogen phosphorylase"/>
    <property type="match status" value="1"/>
</dbReference>
<keyword evidence="2" id="KW-1185">Reference proteome</keyword>
<protein>
    <recommendedName>
        <fullName evidence="3">MurG-like transferase</fullName>
    </recommendedName>
</protein>
<dbReference type="GO" id="GO:0016757">
    <property type="term" value="F:glycosyltransferase activity"/>
    <property type="evidence" value="ECO:0007669"/>
    <property type="project" value="TreeGrafter"/>
</dbReference>
<dbReference type="AlphaFoldDB" id="A0A5C5VSW4"/>
<dbReference type="PANTHER" id="PTHR21015">
    <property type="entry name" value="UDP-N-ACETYLGLUCOSAMINE--N-ACETYLMURAMYL-(PENTAPEPTIDE) PYROPHOSPHORYL-UNDECAPRENOL N-ACETYLGLUCOSAMINE TRANSFERASE 1"/>
    <property type="match status" value="1"/>
</dbReference>
<organism evidence="1 2">
    <name type="scientific">Botrimarina hoheduenensis</name>
    <dbReference type="NCBI Taxonomy" id="2528000"/>
    <lineage>
        <taxon>Bacteria</taxon>
        <taxon>Pseudomonadati</taxon>
        <taxon>Planctomycetota</taxon>
        <taxon>Planctomycetia</taxon>
        <taxon>Pirellulales</taxon>
        <taxon>Lacipirellulaceae</taxon>
        <taxon>Botrimarina</taxon>
    </lineage>
</organism>